<dbReference type="InterPro" id="IPR004849">
    <property type="entry name" value="6DGDH_YqeC"/>
</dbReference>
<dbReference type="SUPFAM" id="SSF48179">
    <property type="entry name" value="6-phosphogluconate dehydrogenase C-terminal domain-like"/>
    <property type="match status" value="1"/>
</dbReference>
<dbReference type="Gene3D" id="3.40.50.720">
    <property type="entry name" value="NAD(P)-binding Rossmann-like Domain"/>
    <property type="match status" value="1"/>
</dbReference>
<keyword evidence="3" id="KW-0560">Oxidoreductase</keyword>
<dbReference type="UniPathway" id="UPA00115"/>
<dbReference type="Pfam" id="PF00393">
    <property type="entry name" value="6PGD"/>
    <property type="match status" value="1"/>
</dbReference>
<proteinExistence type="inferred from homology"/>
<gene>
    <name evidence="6" type="primary">gnd</name>
    <name evidence="6" type="ORF">HF682_08915</name>
</gene>
<dbReference type="GO" id="GO:0050661">
    <property type="term" value="F:NADP binding"/>
    <property type="evidence" value="ECO:0007669"/>
    <property type="project" value="InterPro"/>
</dbReference>
<dbReference type="PRINTS" id="PR00076">
    <property type="entry name" value="6PGDHDRGNASE"/>
</dbReference>
<organism evidence="6 7">
    <name type="scientific">Leeia aquatica</name>
    <dbReference type="NCBI Taxonomy" id="2725557"/>
    <lineage>
        <taxon>Bacteria</taxon>
        <taxon>Pseudomonadati</taxon>
        <taxon>Pseudomonadota</taxon>
        <taxon>Betaproteobacteria</taxon>
        <taxon>Neisseriales</taxon>
        <taxon>Leeiaceae</taxon>
        <taxon>Leeia</taxon>
    </lineage>
</organism>
<dbReference type="InterPro" id="IPR006183">
    <property type="entry name" value="Pgluconate_DH"/>
</dbReference>
<protein>
    <submittedName>
        <fullName evidence="6">Decarboxylating 6-phosphogluconate dehydrogenase</fullName>
    </submittedName>
</protein>
<dbReference type="GO" id="GO:0004616">
    <property type="term" value="F:phosphogluconate dehydrogenase (decarboxylating) activity"/>
    <property type="evidence" value="ECO:0007669"/>
    <property type="project" value="InterPro"/>
</dbReference>
<reference evidence="6 7" key="1">
    <citation type="submission" date="2020-04" db="EMBL/GenBank/DDBJ databases">
        <title>Draft genome of Leeia sp. IMCC25680.</title>
        <authorList>
            <person name="Song J."/>
            <person name="Cho J.-C."/>
        </authorList>
    </citation>
    <scope>NUCLEOTIDE SEQUENCE [LARGE SCALE GENOMIC DNA]</scope>
    <source>
        <strain evidence="6 7">IMCC25680</strain>
    </source>
</reference>
<dbReference type="InterPro" id="IPR008927">
    <property type="entry name" value="6-PGluconate_DH-like_C_sf"/>
</dbReference>
<dbReference type="PROSITE" id="PS00895">
    <property type="entry name" value="3_HYDROXYISOBUT_DH"/>
    <property type="match status" value="1"/>
</dbReference>
<comment type="similarity">
    <text evidence="2">Belongs to the 6-phosphogluconate dehydrogenase family.</text>
</comment>
<dbReference type="Gene3D" id="1.10.1040.10">
    <property type="entry name" value="N-(1-d-carboxylethyl)-l-norvaline Dehydrogenase, domain 2"/>
    <property type="match status" value="1"/>
</dbReference>
<evidence type="ECO:0000259" key="5">
    <source>
        <dbReference type="SMART" id="SM01350"/>
    </source>
</evidence>
<dbReference type="AlphaFoldDB" id="A0A847SDM6"/>
<dbReference type="GO" id="GO:0019521">
    <property type="term" value="P:D-gluconate metabolic process"/>
    <property type="evidence" value="ECO:0007669"/>
    <property type="project" value="UniProtKB-KW"/>
</dbReference>
<dbReference type="GO" id="GO:0006098">
    <property type="term" value="P:pentose-phosphate shunt"/>
    <property type="evidence" value="ECO:0007669"/>
    <property type="project" value="UniProtKB-UniPathway"/>
</dbReference>
<evidence type="ECO:0000313" key="6">
    <source>
        <dbReference type="EMBL" id="NLR75278.1"/>
    </source>
</evidence>
<dbReference type="PANTHER" id="PTHR11811">
    <property type="entry name" value="6-PHOSPHOGLUCONATE DEHYDROGENASE"/>
    <property type="match status" value="1"/>
</dbReference>
<accession>A0A847SDM6</accession>
<name>A0A847SDM6_9NEIS</name>
<dbReference type="EMBL" id="JABAIM010000001">
    <property type="protein sequence ID" value="NLR75278.1"/>
    <property type="molecule type" value="Genomic_DNA"/>
</dbReference>
<dbReference type="GO" id="GO:0016054">
    <property type="term" value="P:organic acid catabolic process"/>
    <property type="evidence" value="ECO:0007669"/>
    <property type="project" value="UniProtKB-ARBA"/>
</dbReference>
<evidence type="ECO:0000256" key="1">
    <source>
        <dbReference type="ARBA" id="ARBA00004959"/>
    </source>
</evidence>
<evidence type="ECO:0000256" key="2">
    <source>
        <dbReference type="ARBA" id="ARBA00008419"/>
    </source>
</evidence>
<feature type="domain" description="6-phosphogluconate dehydrogenase C-terminal" evidence="5">
    <location>
        <begin position="176"/>
        <end position="308"/>
    </location>
</feature>
<evidence type="ECO:0000313" key="7">
    <source>
        <dbReference type="Proteomes" id="UP000587991"/>
    </source>
</evidence>
<dbReference type="InterPro" id="IPR006114">
    <property type="entry name" value="6PGDH_C"/>
</dbReference>
<dbReference type="Proteomes" id="UP000587991">
    <property type="component" value="Unassembled WGS sequence"/>
</dbReference>
<comment type="pathway">
    <text evidence="1">Carbohydrate degradation; pentose phosphate pathway.</text>
</comment>
<dbReference type="RefSeq" id="WP_168876820.1">
    <property type="nucleotide sequence ID" value="NZ_JABAIM010000001.1"/>
</dbReference>
<dbReference type="InterPro" id="IPR013328">
    <property type="entry name" value="6PGD_dom2"/>
</dbReference>
<dbReference type="InterPro" id="IPR006115">
    <property type="entry name" value="6PGDH_NADP-bd"/>
</dbReference>
<dbReference type="InterPro" id="IPR002204">
    <property type="entry name" value="3-OH-isobutyrate_DH-rel_CS"/>
</dbReference>
<keyword evidence="7" id="KW-1185">Reference proteome</keyword>
<dbReference type="SUPFAM" id="SSF51735">
    <property type="entry name" value="NAD(P)-binding Rossmann-fold domains"/>
    <property type="match status" value="1"/>
</dbReference>
<sequence>MSPTPSAVALIGLGKMGANMARRLARGGVTVHGYDTAAETRQALSAEYAQITAHDSLVSAISALPQPRLVWLMLPAGEISEQTLNTILPLLSAGDVVIDGANAYYKDSQARAARLRALGIGFVDAGVSGGVWGGDNGYTIMLGGHEADIARVRPLVEVLAPAADRGWLHCGPNGAGHYVKMVHNGIEYGMMQAFAEGFALMEAKQDLNLDLAAVSEVWRHGSVIRSWLLDLTADTLQQDTTLSDIQPKVPDSGEGRWTVLEAVELGVPAPVISNALFMRFASQGKHDYASKLLAMMRKAFGGHAVGKA</sequence>
<evidence type="ECO:0000256" key="3">
    <source>
        <dbReference type="ARBA" id="ARBA00023002"/>
    </source>
</evidence>
<dbReference type="SMART" id="SM01350">
    <property type="entry name" value="6PGD"/>
    <property type="match status" value="1"/>
</dbReference>
<dbReference type="NCBIfam" id="TIGR00872">
    <property type="entry name" value="gnd_rel"/>
    <property type="match status" value="1"/>
</dbReference>
<comment type="caution">
    <text evidence="6">The sequence shown here is derived from an EMBL/GenBank/DDBJ whole genome shotgun (WGS) entry which is preliminary data.</text>
</comment>
<dbReference type="InterPro" id="IPR036291">
    <property type="entry name" value="NAD(P)-bd_dom_sf"/>
</dbReference>
<keyword evidence="4" id="KW-0311">Gluconate utilization</keyword>
<dbReference type="Pfam" id="PF03446">
    <property type="entry name" value="NAD_binding_2"/>
    <property type="match status" value="1"/>
</dbReference>
<dbReference type="NCBIfam" id="NF007161">
    <property type="entry name" value="PRK09599.1"/>
    <property type="match status" value="1"/>
</dbReference>
<evidence type="ECO:0000256" key="4">
    <source>
        <dbReference type="ARBA" id="ARBA00023064"/>
    </source>
</evidence>